<feature type="compositionally biased region" description="Basic and acidic residues" evidence="4">
    <location>
        <begin position="1799"/>
        <end position="1810"/>
    </location>
</feature>
<dbReference type="SUPFAM" id="SSF49879">
    <property type="entry name" value="SMAD/FHA domain"/>
    <property type="match status" value="1"/>
</dbReference>
<dbReference type="InterPro" id="IPR000253">
    <property type="entry name" value="FHA_dom"/>
</dbReference>
<sequence length="1940" mass="206038">MASQHKDAGNLAFSHGENHLAIAHYTMGLAEASDADFPDPVIIAMLLSNRSAALQRVSQWAMASSDACAAVACAPSYLKPCLRAAQAAEKLGAKMEALELYSVAERLASDRLDASLPRPPTAPTPADRSEIAQALKRLSPAAPSPSPSSTSPRPFPTLFSPNLEQLEASPVYCRPLREAAAWWGAGRAEWHPRLRVAIAPEKGRHLIMEERVAPGTVILEEAPLASVPTGSPFHCAHCLRPFPALPTPPGAHHVLRYCLPALPVSSAPQNRAPKSRFCSFACWLAVQLTTIASASPPGGIAGAGAERSGAVSVGQQCDTVPVATSTVDADDHTDVQAAALARALCGRMRLEACLRSPTRLRAIKWLGREADIDGLPAHPVESSFATAYRLMPHLELLPAEVQQRHCDIALALASDLLAAGGPALPESLPALLDLPVATSPSLLDLITRFLAQFRVNGIAPTTLEPTTLAEGAIDRRGSSAGVVETVDVELEKAGLARAVEQDGRAGPETEVFVQSRLGFGLYPLMAHTNHSCDPNTMLFWKGSRLVLKAIREIGPHEEVTVSYGPCLGHYTTACRQEMLRAQYGFDCHCSACTSQASLLADCLTAGFRCPNHDASLDALWPAALSLLAAPPAPATGATAPTSTSLWGPQFLGVGLVLPRDHPILGPAGWCPLCQRKVASDEMMVQWGRTRREAAEIWSGFERGPAGFSSARFAQLRRCLALRQEVLHPGHPDLGKTLDEAARWAWSVLSRGNIDMLIGSGCPHRLARNQPNPGHMGRSRFDVAFPHLAVSAAMAGLRFGTASHELAQELVKVVQTAGDLDTLLQNMEKVNTETPLVESTSPSAEKAGDKPSAPQTSSPPSEPTETNSTASVSPPPSQPAHTTGEGPSVPLASMQSVANSQYFLDVIKEGIPLPPIDLSGAVEHLIGRGNGQIVLEHVSVSRNHCRLVHHADGALYLQDLRSTHGSFVNHKPAAPLEWVRLRVGDQLRFGGSTRLYVVGTSNSALREQAQAEAEAEAAAGLSAAEAIRQQKERLAAAAKPAAPRARAALPAGVKGPTRPLPPVLRAAPQTPEQRAIEWATRRAHLIAMGANPADLTGPEDDEEDEEATAHKEVTAGASAKGPGAGGVGVDTLAARLGGLDRHSAEDGAAGKQARKENRRDRKKAKKPARREGAELTPEDLDRAASEEEPSEVDEIDRKAEEEMEADEEESAALRRRRAFADQATVTSQVDEDDEYLNRAAASRRKRRTAEGGPRQGAPLLQNHKTTVAELEALRKERAGVHQKMESYLKAQGRCLSAGWLCCQKMEKAQGLKGAPVCVVRRWRATSRPKVGACLWLAVLSEDGELPQGPRELSRPKVGVKGAPVCAVCVVKEMESDLEAQEAQKAAADSDALESFMSGVVTEIEADQTKLLRSPNLLIPPNPPQADQTKLLRSRLATLDAEIERVARLEARLRPALAPLVKSQPPPPPPQPSVPSPAAPAPAAPAPAPAPAADAMLQLARARALASRRALLAQPVARIVTAIPVGSPASSGVEEEDTPTPSPAPSKSAMETAASAAALLFPESPREVKATTAAGSSEEDELAAFSADIASSIKKAAGPTAAPAAPAPPPTVQPAAKPAVPRVGPMLPPGYKPQPAPALPLPPLAWRRSAGGAALDELDQENEEAALRRRLRPTAARPRPAPAEPEAEEAAEPASASDEEPADTAPQPAAPQGPEEGHDDHPVMATVVALTPEELDSLGITDDMSAQSQAKLARALLRPTGPAKPGRGAGGKRAKGQPQPGQPGQAVAAGGDKIQQALLRFGDKEDMKDQKKKERKGPKQGLGAEGQLASERSAAEKKEMEERVTEEQEDGPDLIATKTPSFLKNRDDLMRRLKEKEDFARKRAVGGRLYATESEPKVLPAVRHRRRDQAAQQDDEADAWVAPLEGAIDTNANEQKKNRFGY</sequence>
<dbReference type="InterPro" id="IPR001214">
    <property type="entry name" value="SET_dom"/>
</dbReference>
<name>A0ABQ8UGG0_9EUKA</name>
<keyword evidence="1" id="KW-0489">Methyltransferase</keyword>
<keyword evidence="8" id="KW-1185">Reference proteome</keyword>
<dbReference type="InterPro" id="IPR046341">
    <property type="entry name" value="SET_dom_sf"/>
</dbReference>
<evidence type="ECO:0000313" key="8">
    <source>
        <dbReference type="Proteomes" id="UP001141327"/>
    </source>
</evidence>
<keyword evidence="2" id="KW-0808">Transferase</keyword>
<feature type="compositionally biased region" description="Polar residues" evidence="4">
    <location>
        <begin position="830"/>
        <end position="842"/>
    </location>
</feature>
<dbReference type="InterPro" id="IPR011990">
    <property type="entry name" value="TPR-like_helical_dom_sf"/>
</dbReference>
<dbReference type="PROSITE" id="PS50280">
    <property type="entry name" value="SET"/>
    <property type="match status" value="1"/>
</dbReference>
<feature type="compositionally biased region" description="Pro residues" evidence="4">
    <location>
        <begin position="1624"/>
        <end position="1641"/>
    </location>
</feature>
<feature type="region of interest" description="Disordered" evidence="4">
    <location>
        <begin position="1898"/>
        <end position="1918"/>
    </location>
</feature>
<feature type="region of interest" description="Disordered" evidence="4">
    <location>
        <begin position="1525"/>
        <end position="1579"/>
    </location>
</feature>
<evidence type="ECO:0000259" key="6">
    <source>
        <dbReference type="PROSITE" id="PS50280"/>
    </source>
</evidence>
<protein>
    <submittedName>
        <fullName evidence="7">SET and MYND domain-containing protein</fullName>
    </submittedName>
</protein>
<evidence type="ECO:0000256" key="3">
    <source>
        <dbReference type="ARBA" id="ARBA00022691"/>
    </source>
</evidence>
<reference evidence="7" key="1">
    <citation type="journal article" date="2022" name="bioRxiv">
        <title>Genomics of Preaxostyla Flagellates Illuminates Evolutionary Transitions and the Path Towards Mitochondrial Loss.</title>
        <authorList>
            <person name="Novak L.V.F."/>
            <person name="Treitli S.C."/>
            <person name="Pyrih J."/>
            <person name="Halakuc P."/>
            <person name="Pipaliya S.V."/>
            <person name="Vacek V."/>
            <person name="Brzon O."/>
            <person name="Soukal P."/>
            <person name="Eme L."/>
            <person name="Dacks J.B."/>
            <person name="Karnkowska A."/>
            <person name="Elias M."/>
            <person name="Hampl V."/>
        </authorList>
    </citation>
    <scope>NUCLEOTIDE SEQUENCE</scope>
    <source>
        <strain evidence="7">RCP-MX</strain>
    </source>
</reference>
<feature type="region of interest" description="Disordered" evidence="4">
    <location>
        <begin position="1593"/>
        <end position="1860"/>
    </location>
</feature>
<keyword evidence="3" id="KW-0949">S-adenosyl-L-methionine</keyword>
<proteinExistence type="predicted"/>
<dbReference type="PANTHER" id="PTHR46165">
    <property type="entry name" value="SET AND MYND DOMAIN-CONTAINING PROTEIN 4"/>
    <property type="match status" value="1"/>
</dbReference>
<dbReference type="Proteomes" id="UP001141327">
    <property type="component" value="Unassembled WGS sequence"/>
</dbReference>
<feature type="compositionally biased region" description="Basic and acidic residues" evidence="4">
    <location>
        <begin position="1168"/>
        <end position="1184"/>
    </location>
</feature>
<dbReference type="PROSITE" id="PS50006">
    <property type="entry name" value="FHA_DOMAIN"/>
    <property type="match status" value="1"/>
</dbReference>
<evidence type="ECO:0000256" key="4">
    <source>
        <dbReference type="SAM" id="MobiDB-lite"/>
    </source>
</evidence>
<dbReference type="Gene3D" id="2.60.200.20">
    <property type="match status" value="1"/>
</dbReference>
<dbReference type="Gene3D" id="2.170.270.10">
    <property type="entry name" value="SET domain"/>
    <property type="match status" value="1"/>
</dbReference>
<feature type="compositionally biased region" description="Low complexity" evidence="4">
    <location>
        <begin position="1037"/>
        <end position="1050"/>
    </location>
</feature>
<feature type="region of interest" description="Disordered" evidence="4">
    <location>
        <begin position="1037"/>
        <end position="1070"/>
    </location>
</feature>
<dbReference type="InterPro" id="IPR008984">
    <property type="entry name" value="SMAD_FHA_dom_sf"/>
</dbReference>
<feature type="compositionally biased region" description="Low complexity" evidence="4">
    <location>
        <begin position="1593"/>
        <end position="1602"/>
    </location>
</feature>
<evidence type="ECO:0000256" key="2">
    <source>
        <dbReference type="ARBA" id="ARBA00022679"/>
    </source>
</evidence>
<dbReference type="SMART" id="SM00240">
    <property type="entry name" value="FHA"/>
    <property type="match status" value="1"/>
</dbReference>
<comment type="caution">
    <text evidence="7">The sequence shown here is derived from an EMBL/GenBank/DDBJ whole genome shotgun (WGS) entry which is preliminary data.</text>
</comment>
<feature type="region of interest" description="Disordered" evidence="4">
    <location>
        <begin position="1457"/>
        <end position="1487"/>
    </location>
</feature>
<evidence type="ECO:0000313" key="7">
    <source>
        <dbReference type="EMBL" id="KAJ4458349.1"/>
    </source>
</evidence>
<feature type="compositionally biased region" description="Low complexity" evidence="4">
    <location>
        <begin position="1543"/>
        <end position="1556"/>
    </location>
</feature>
<feature type="compositionally biased region" description="Basic and acidic residues" evidence="4">
    <location>
        <begin position="1831"/>
        <end position="1844"/>
    </location>
</feature>
<accession>A0ABQ8UGG0</accession>
<feature type="compositionally biased region" description="Pro residues" evidence="4">
    <location>
        <begin position="1462"/>
        <end position="1487"/>
    </location>
</feature>
<dbReference type="EMBL" id="JAPMOS010000030">
    <property type="protein sequence ID" value="KAJ4458349.1"/>
    <property type="molecule type" value="Genomic_DNA"/>
</dbReference>
<feature type="region of interest" description="Disordered" evidence="4">
    <location>
        <begin position="1089"/>
        <end position="1125"/>
    </location>
</feature>
<evidence type="ECO:0000259" key="5">
    <source>
        <dbReference type="PROSITE" id="PS50006"/>
    </source>
</evidence>
<dbReference type="Gene3D" id="1.25.40.10">
    <property type="entry name" value="Tetratricopeptide repeat domain"/>
    <property type="match status" value="2"/>
</dbReference>
<gene>
    <name evidence="7" type="ORF">PAPYR_5895</name>
</gene>
<dbReference type="SUPFAM" id="SSF82199">
    <property type="entry name" value="SET domain"/>
    <property type="match status" value="1"/>
</dbReference>
<feature type="compositionally biased region" description="Acidic residues" evidence="4">
    <location>
        <begin position="1683"/>
        <end position="1700"/>
    </location>
</feature>
<feature type="compositionally biased region" description="Acidic residues" evidence="4">
    <location>
        <begin position="1200"/>
        <end position="1209"/>
    </location>
</feature>
<dbReference type="Pfam" id="PF00498">
    <property type="entry name" value="FHA"/>
    <property type="match status" value="1"/>
</dbReference>
<feature type="region of interest" description="Disordered" evidence="4">
    <location>
        <begin position="1139"/>
        <end position="1212"/>
    </location>
</feature>
<evidence type="ECO:0000256" key="1">
    <source>
        <dbReference type="ARBA" id="ARBA00022603"/>
    </source>
</evidence>
<dbReference type="SUPFAM" id="SSF48452">
    <property type="entry name" value="TPR-like"/>
    <property type="match status" value="1"/>
</dbReference>
<dbReference type="InterPro" id="IPR052097">
    <property type="entry name" value="SET-MYND_domain_protein"/>
</dbReference>
<feature type="compositionally biased region" description="Low complexity" evidence="4">
    <location>
        <begin position="850"/>
        <end position="870"/>
    </location>
</feature>
<feature type="compositionally biased region" description="Low complexity" evidence="4">
    <location>
        <begin position="1774"/>
        <end position="1789"/>
    </location>
</feature>
<feature type="compositionally biased region" description="Low complexity" evidence="4">
    <location>
        <begin position="1701"/>
        <end position="1712"/>
    </location>
</feature>
<feature type="compositionally biased region" description="Acidic residues" evidence="4">
    <location>
        <begin position="1096"/>
        <end position="1105"/>
    </location>
</feature>
<feature type="domain" description="FHA" evidence="5">
    <location>
        <begin position="906"/>
        <end position="972"/>
    </location>
</feature>
<feature type="region of interest" description="Disordered" evidence="4">
    <location>
        <begin position="138"/>
        <end position="159"/>
    </location>
</feature>
<feature type="region of interest" description="Disordered" evidence="4">
    <location>
        <begin position="830"/>
        <end position="890"/>
    </location>
</feature>
<feature type="region of interest" description="Disordered" evidence="4">
    <location>
        <begin position="1240"/>
        <end position="1259"/>
    </location>
</feature>
<feature type="domain" description="SET" evidence="6">
    <location>
        <begin position="192"/>
        <end position="564"/>
    </location>
</feature>
<organism evidence="7 8">
    <name type="scientific">Paratrimastix pyriformis</name>
    <dbReference type="NCBI Taxonomy" id="342808"/>
    <lineage>
        <taxon>Eukaryota</taxon>
        <taxon>Metamonada</taxon>
        <taxon>Preaxostyla</taxon>
        <taxon>Paratrimastigidae</taxon>
        <taxon>Paratrimastix</taxon>
    </lineage>
</organism>
<dbReference type="Pfam" id="PF00856">
    <property type="entry name" value="SET"/>
    <property type="match status" value="1"/>
</dbReference>
<dbReference type="PANTHER" id="PTHR46165:SF2">
    <property type="entry name" value="SET AND MYND DOMAIN-CONTAINING PROTEIN 4"/>
    <property type="match status" value="1"/>
</dbReference>